<dbReference type="GO" id="GO:0003677">
    <property type="term" value="F:DNA binding"/>
    <property type="evidence" value="ECO:0007669"/>
    <property type="project" value="InterPro"/>
</dbReference>
<feature type="domain" description="Transposase IS801/IS1294" evidence="1">
    <location>
        <begin position="3"/>
        <end position="87"/>
    </location>
</feature>
<dbReference type="AlphaFoldDB" id="A0AAW6URZ3"/>
<dbReference type="EMBL" id="JAOWIN010000024">
    <property type="protein sequence ID" value="MDI9095471.1"/>
    <property type="molecule type" value="Genomic_DNA"/>
</dbReference>
<dbReference type="Pfam" id="PF04986">
    <property type="entry name" value="Y2_Tnp"/>
    <property type="match status" value="1"/>
</dbReference>
<dbReference type="GO" id="GO:0004803">
    <property type="term" value="F:transposase activity"/>
    <property type="evidence" value="ECO:0007669"/>
    <property type="project" value="InterPro"/>
</dbReference>
<gene>
    <name evidence="2" type="ORF">OGX73_23030</name>
</gene>
<dbReference type="InterPro" id="IPR007069">
    <property type="entry name" value="Transposase_32"/>
</dbReference>
<comment type="caution">
    <text evidence="2">The sequence shown here is derived from an EMBL/GenBank/DDBJ whole genome shotgun (WGS) entry which is preliminary data.</text>
</comment>
<sequence>MEPDFFFKKRDVEKVWCSAVIRLLRESYFQLQPDTLLGFGHIRDYPTWCRYLNAQFQRYWKVHFAKKTRGAWHNEKYLGRYLKQPPIWGQFGERKFLYVKHII</sequence>
<reference evidence="2" key="1">
    <citation type="submission" date="2022-10" db="EMBL/GenBank/DDBJ databases">
        <title>Bacterial isolates recovered from the One Health project in Brazil.</title>
        <authorList>
            <person name="Valiatti T.B."/>
            <person name="Santos F."/>
            <person name="Cayo R."/>
            <person name="Gales A.C."/>
        </authorList>
    </citation>
    <scope>NUCLEOTIDE SEQUENCE</scope>
    <source>
        <strain evidence="2">PVR188</strain>
    </source>
</reference>
<accession>A0AAW6URZ3</accession>
<evidence type="ECO:0000313" key="2">
    <source>
        <dbReference type="EMBL" id="MDI9095471.1"/>
    </source>
</evidence>
<evidence type="ECO:0000259" key="1">
    <source>
        <dbReference type="Pfam" id="PF04986"/>
    </source>
</evidence>
<dbReference type="RefSeq" id="WP_265694348.1">
    <property type="nucleotide sequence ID" value="NZ_JAPKIU010000027.1"/>
</dbReference>
<proteinExistence type="predicted"/>
<protein>
    <submittedName>
        <fullName evidence="2">Transposase</fullName>
    </submittedName>
</protein>
<organism evidence="2 3">
    <name type="scientific">Providencia rettgeri</name>
    <dbReference type="NCBI Taxonomy" id="587"/>
    <lineage>
        <taxon>Bacteria</taxon>
        <taxon>Pseudomonadati</taxon>
        <taxon>Pseudomonadota</taxon>
        <taxon>Gammaproteobacteria</taxon>
        <taxon>Enterobacterales</taxon>
        <taxon>Morganellaceae</taxon>
        <taxon>Providencia</taxon>
    </lineage>
</organism>
<dbReference type="GO" id="GO:0006313">
    <property type="term" value="P:DNA transposition"/>
    <property type="evidence" value="ECO:0007669"/>
    <property type="project" value="InterPro"/>
</dbReference>
<evidence type="ECO:0000313" key="3">
    <source>
        <dbReference type="Proteomes" id="UP001159001"/>
    </source>
</evidence>
<name>A0AAW6URZ3_PRORE</name>
<dbReference type="Proteomes" id="UP001159001">
    <property type="component" value="Unassembled WGS sequence"/>
</dbReference>